<dbReference type="GO" id="GO:0004817">
    <property type="term" value="F:cysteine-tRNA ligase activity"/>
    <property type="evidence" value="ECO:0007669"/>
    <property type="project" value="UniProtKB-EC"/>
</dbReference>
<feature type="coiled-coil region" evidence="12">
    <location>
        <begin position="547"/>
        <end position="574"/>
    </location>
</feature>
<keyword evidence="7" id="KW-0067">ATP-binding</keyword>
<reference evidence="15 16" key="1">
    <citation type="journal article" date="2019" name="PLoS Biol.">
        <title>Sex chromosomes control vertical transmission of feminizing Wolbachia symbionts in an isopod.</title>
        <authorList>
            <person name="Becking T."/>
            <person name="Chebbi M.A."/>
            <person name="Giraud I."/>
            <person name="Moumen B."/>
            <person name="Laverre T."/>
            <person name="Caubet Y."/>
            <person name="Peccoud J."/>
            <person name="Gilbert C."/>
            <person name="Cordaux R."/>
        </authorList>
    </citation>
    <scope>NUCLEOTIDE SEQUENCE [LARGE SCALE GENOMIC DNA]</scope>
    <source>
        <strain evidence="15">ANa2</strain>
        <tissue evidence="15">Whole body excluding digestive tract and cuticle</tissue>
    </source>
</reference>
<keyword evidence="12" id="KW-0175">Coiled coil</keyword>
<dbReference type="PRINTS" id="PR00983">
    <property type="entry name" value="TRNASYNTHCYS"/>
</dbReference>
<dbReference type="GO" id="GO:0006423">
    <property type="term" value="P:cysteinyl-tRNA aminoacylation"/>
    <property type="evidence" value="ECO:0007669"/>
    <property type="project" value="InterPro"/>
</dbReference>
<dbReference type="Proteomes" id="UP000326759">
    <property type="component" value="Unassembled WGS sequence"/>
</dbReference>
<keyword evidence="4" id="KW-0479">Metal-binding</keyword>
<dbReference type="AlphaFoldDB" id="A0A5N5SMF5"/>
<dbReference type="OrthoDB" id="438179at2759"/>
<evidence type="ECO:0000256" key="7">
    <source>
        <dbReference type="ARBA" id="ARBA00022840"/>
    </source>
</evidence>
<evidence type="ECO:0000313" key="16">
    <source>
        <dbReference type="Proteomes" id="UP000326759"/>
    </source>
</evidence>
<dbReference type="PANTHER" id="PTHR10890:SF3">
    <property type="entry name" value="CYSTEINE--TRNA LIGASE, CYTOPLASMIC"/>
    <property type="match status" value="1"/>
</dbReference>
<feature type="region of interest" description="Disordered" evidence="13">
    <location>
        <begin position="616"/>
        <end position="655"/>
    </location>
</feature>
<dbReference type="InterPro" id="IPR015803">
    <property type="entry name" value="Cys-tRNA-ligase"/>
</dbReference>
<dbReference type="EMBL" id="SEYY01023572">
    <property type="protein sequence ID" value="KAB7494779.1"/>
    <property type="molecule type" value="Genomic_DNA"/>
</dbReference>
<dbReference type="GO" id="GO:0046872">
    <property type="term" value="F:metal ion binding"/>
    <property type="evidence" value="ECO:0007669"/>
    <property type="project" value="UniProtKB-KW"/>
</dbReference>
<name>A0A5N5SMF5_9CRUS</name>
<evidence type="ECO:0000256" key="3">
    <source>
        <dbReference type="ARBA" id="ARBA00022598"/>
    </source>
</evidence>
<evidence type="ECO:0000256" key="11">
    <source>
        <dbReference type="ARBA" id="ARBA00039362"/>
    </source>
</evidence>
<dbReference type="HAMAP" id="MF_00041">
    <property type="entry name" value="Cys_tRNA_synth"/>
    <property type="match status" value="1"/>
</dbReference>
<dbReference type="Gene3D" id="3.40.50.620">
    <property type="entry name" value="HUPs"/>
    <property type="match status" value="2"/>
</dbReference>
<dbReference type="GO" id="GO:0005524">
    <property type="term" value="F:ATP binding"/>
    <property type="evidence" value="ECO:0007669"/>
    <property type="project" value="UniProtKB-KW"/>
</dbReference>
<dbReference type="GO" id="GO:0005737">
    <property type="term" value="C:cytoplasm"/>
    <property type="evidence" value="ECO:0007669"/>
    <property type="project" value="TreeGrafter"/>
</dbReference>
<gene>
    <name evidence="15" type="primary">Cars</name>
    <name evidence="15" type="ORF">Anas_12064</name>
</gene>
<dbReference type="PANTHER" id="PTHR10890">
    <property type="entry name" value="CYSTEINYL-TRNA SYNTHETASE"/>
    <property type="match status" value="1"/>
</dbReference>
<dbReference type="Pfam" id="PF01406">
    <property type="entry name" value="tRNA-synt_1e"/>
    <property type="match status" value="1"/>
</dbReference>
<dbReference type="InterPro" id="IPR024909">
    <property type="entry name" value="Cys-tRNA/MSH_ligase"/>
</dbReference>
<sequence length="655" mass="74788">MKRAEPKWKEPSLLETPQLHLYNSLTRKKEKFVPEKEVVTWYSCGPTTYDDAHMGHARSYISFDILRRVLQDYFGYPVFYVMNVTDIDDKIIKRARMKHLFKEYERNLPPENKVLEDISSAFLLHEKRLTATEDPDKRKMMIEEIEKVKNAVNELKSAKGEKDSTAISSSFKHLMVEAESVLGEWLDSTKGHEVTDNSIFTLLPRHYENEFNKNMEALNVLPADVVTRVSEFVPQIIRFVEKIIDNNFAYESNGSVYFDVAKFDAHPKHYYAKLVPEAYGNQGALAEGEGALSSDTSNEKKNPNDFALWKSSKPGEPWWDSPWGKGRPGWHIECSVMASETLGDSLDIHTGGVDLKFPHHDNEIAQSEAYFGCDQWVNYFLHTGHLHIDGCKMSKSLKNFITIKKALEEYSAGQLRMAFLLHSWKDTLDYSSNAMEGAKQYLKMVSEFSLNIDDTIRRKEVCLTTWNQQERHLQSSYNRARSVLDAIRDLVSDSNKYMGSAVKINSQLLMNIKNYVNHIFKVFGIEVQKASGGSQGDDKILALAGVVGEVREKLRNLARNKETTQSDLQKSQMNLCDQIRDEFLPPLGIRLEDHDQGAPTIKLVDADELLKELEEKKNAEAGKKAEKERKKAEAAAKREASLKEEVERSADDVPN</sequence>
<evidence type="ECO:0000256" key="5">
    <source>
        <dbReference type="ARBA" id="ARBA00022741"/>
    </source>
</evidence>
<evidence type="ECO:0000256" key="8">
    <source>
        <dbReference type="ARBA" id="ARBA00022917"/>
    </source>
</evidence>
<comment type="cofactor">
    <cofactor evidence="1">
        <name>Zn(2+)</name>
        <dbReference type="ChEBI" id="CHEBI:29105"/>
    </cofactor>
</comment>
<evidence type="ECO:0000256" key="4">
    <source>
        <dbReference type="ARBA" id="ARBA00022723"/>
    </source>
</evidence>
<keyword evidence="8" id="KW-0648">Protein biosynthesis</keyword>
<accession>A0A5N5SMF5</accession>
<evidence type="ECO:0000256" key="13">
    <source>
        <dbReference type="SAM" id="MobiDB-lite"/>
    </source>
</evidence>
<keyword evidence="6" id="KW-0862">Zinc</keyword>
<dbReference type="CDD" id="cd00672">
    <property type="entry name" value="CysRS_core"/>
    <property type="match status" value="1"/>
</dbReference>
<proteinExistence type="inferred from homology"/>
<dbReference type="EC" id="6.1.1.16" evidence="2"/>
<evidence type="ECO:0000256" key="6">
    <source>
        <dbReference type="ARBA" id="ARBA00022833"/>
    </source>
</evidence>
<evidence type="ECO:0000256" key="2">
    <source>
        <dbReference type="ARBA" id="ARBA00012832"/>
    </source>
</evidence>
<evidence type="ECO:0000259" key="14">
    <source>
        <dbReference type="Pfam" id="PF01406"/>
    </source>
</evidence>
<dbReference type="SUPFAM" id="SSF52374">
    <property type="entry name" value="Nucleotidylyl transferase"/>
    <property type="match status" value="1"/>
</dbReference>
<keyword evidence="9" id="KW-0030">Aminoacyl-tRNA synthetase</keyword>
<evidence type="ECO:0000256" key="9">
    <source>
        <dbReference type="ARBA" id="ARBA00023146"/>
    </source>
</evidence>
<dbReference type="NCBIfam" id="TIGR00435">
    <property type="entry name" value="cysS"/>
    <property type="match status" value="1"/>
</dbReference>
<evidence type="ECO:0000313" key="15">
    <source>
        <dbReference type="EMBL" id="KAB7494779.1"/>
    </source>
</evidence>
<protein>
    <recommendedName>
        <fullName evidence="11">Cysteine--tRNA ligase, cytoplasmic</fullName>
        <ecNumber evidence="2">6.1.1.16</ecNumber>
    </recommendedName>
    <alternativeName>
        <fullName evidence="10">Cysteinyl-tRNA synthetase</fullName>
    </alternativeName>
</protein>
<comment type="caution">
    <text evidence="15">The sequence shown here is derived from an EMBL/GenBank/DDBJ whole genome shotgun (WGS) entry which is preliminary data.</text>
</comment>
<keyword evidence="16" id="KW-1185">Reference proteome</keyword>
<dbReference type="InterPro" id="IPR009080">
    <property type="entry name" value="tRNAsynth_Ia_anticodon-bd"/>
</dbReference>
<evidence type="ECO:0000256" key="12">
    <source>
        <dbReference type="SAM" id="Coils"/>
    </source>
</evidence>
<organism evidence="15 16">
    <name type="scientific">Armadillidium nasatum</name>
    <dbReference type="NCBI Taxonomy" id="96803"/>
    <lineage>
        <taxon>Eukaryota</taxon>
        <taxon>Metazoa</taxon>
        <taxon>Ecdysozoa</taxon>
        <taxon>Arthropoda</taxon>
        <taxon>Crustacea</taxon>
        <taxon>Multicrustacea</taxon>
        <taxon>Malacostraca</taxon>
        <taxon>Eumalacostraca</taxon>
        <taxon>Peracarida</taxon>
        <taxon>Isopoda</taxon>
        <taxon>Oniscidea</taxon>
        <taxon>Crinocheta</taxon>
        <taxon>Armadillidiidae</taxon>
        <taxon>Armadillidium</taxon>
    </lineage>
</organism>
<dbReference type="SUPFAM" id="SSF47323">
    <property type="entry name" value="Anticodon-binding domain of a subclass of class I aminoacyl-tRNA synthetases"/>
    <property type="match status" value="1"/>
</dbReference>
<evidence type="ECO:0000256" key="10">
    <source>
        <dbReference type="ARBA" id="ARBA00031499"/>
    </source>
</evidence>
<evidence type="ECO:0000256" key="1">
    <source>
        <dbReference type="ARBA" id="ARBA00001947"/>
    </source>
</evidence>
<dbReference type="InterPro" id="IPR014729">
    <property type="entry name" value="Rossmann-like_a/b/a_fold"/>
</dbReference>
<dbReference type="InterPro" id="IPR032678">
    <property type="entry name" value="tRNA-synt_1_cat_dom"/>
</dbReference>
<keyword evidence="5" id="KW-0547">Nucleotide-binding</keyword>
<feature type="domain" description="tRNA synthetases class I catalytic" evidence="14">
    <location>
        <begin position="36"/>
        <end position="439"/>
    </location>
</feature>
<keyword evidence="3 15" id="KW-0436">Ligase</keyword>